<evidence type="ECO:0000256" key="1">
    <source>
        <dbReference type="ARBA" id="ARBA00018672"/>
    </source>
</evidence>
<dbReference type="SMART" id="SM00850">
    <property type="entry name" value="LytTR"/>
    <property type="match status" value="1"/>
</dbReference>
<dbReference type="PANTHER" id="PTHR37299">
    <property type="entry name" value="TRANSCRIPTIONAL REGULATOR-RELATED"/>
    <property type="match status" value="1"/>
</dbReference>
<evidence type="ECO:0000259" key="5">
    <source>
        <dbReference type="PROSITE" id="PS50930"/>
    </source>
</evidence>
<dbReference type="InterPro" id="IPR046947">
    <property type="entry name" value="LytR-like"/>
</dbReference>
<dbReference type="InterPro" id="IPR001789">
    <property type="entry name" value="Sig_transdc_resp-reg_receiver"/>
</dbReference>
<organism evidence="6 7">
    <name type="scientific">Velocimicrobium porci</name>
    <dbReference type="NCBI Taxonomy" id="2606634"/>
    <lineage>
        <taxon>Bacteria</taxon>
        <taxon>Bacillati</taxon>
        <taxon>Bacillota</taxon>
        <taxon>Clostridia</taxon>
        <taxon>Lachnospirales</taxon>
        <taxon>Lachnospiraceae</taxon>
        <taxon>Velocimicrobium</taxon>
    </lineage>
</organism>
<feature type="modified residue" description="4-aspartylphosphate" evidence="3">
    <location>
        <position position="74"/>
    </location>
</feature>
<dbReference type="CDD" id="cd00156">
    <property type="entry name" value="REC"/>
    <property type="match status" value="1"/>
</dbReference>
<accession>A0A6L5XZB9</accession>
<reference evidence="6 7" key="1">
    <citation type="submission" date="2019-08" db="EMBL/GenBank/DDBJ databases">
        <title>In-depth cultivation of the pig gut microbiome towards novel bacterial diversity and tailored functional studies.</title>
        <authorList>
            <person name="Wylensek D."/>
            <person name="Hitch T.C.A."/>
            <person name="Clavel T."/>
        </authorList>
    </citation>
    <scope>NUCLEOTIDE SEQUENCE [LARGE SCALE GENOMIC DNA]</scope>
    <source>
        <strain evidence="6 7">WCA-693-APC-MOT-I</strain>
    </source>
</reference>
<dbReference type="PANTHER" id="PTHR37299:SF1">
    <property type="entry name" value="STAGE 0 SPORULATION PROTEIN A HOMOLOG"/>
    <property type="match status" value="1"/>
</dbReference>
<dbReference type="PROSITE" id="PS50110">
    <property type="entry name" value="RESPONSE_REGULATORY"/>
    <property type="match status" value="1"/>
</dbReference>
<dbReference type="EMBL" id="VUMT01000013">
    <property type="protein sequence ID" value="MSS64135.1"/>
    <property type="molecule type" value="Genomic_DNA"/>
</dbReference>
<name>A0A6L5XZB9_9FIRM</name>
<dbReference type="AlphaFoldDB" id="A0A6L5XZB9"/>
<dbReference type="Gene3D" id="2.40.50.1020">
    <property type="entry name" value="LytTr DNA-binding domain"/>
    <property type="match status" value="1"/>
</dbReference>
<evidence type="ECO:0000313" key="6">
    <source>
        <dbReference type="EMBL" id="MSS64135.1"/>
    </source>
</evidence>
<dbReference type="PROSITE" id="PS50930">
    <property type="entry name" value="HTH_LYTTR"/>
    <property type="match status" value="1"/>
</dbReference>
<sequence>MKNVVIFYYRELGQVGEHVISVAICDDEETMVSLEKEKLLSISDDSELKIKTFTNGEVLLKKVQQEDFDIICLDIEMPNLNGMELAKRIRELGRESLLIFITNYENKVFQSLYYAPFRFIRKQYLEEELEEAYLSAKEQILQSRMVYTFEDKKIMRNISIKDILYLEVKGHWIFINTAEKQYKIRETMKEMEEQFGQYNFLRPHVSFLVNPEWVYLVGDKELLLENKISIPLSRSKKEEVKQQLAEYMGRRYQ</sequence>
<dbReference type="Proteomes" id="UP000482209">
    <property type="component" value="Unassembled WGS sequence"/>
</dbReference>
<dbReference type="InterPro" id="IPR011006">
    <property type="entry name" value="CheY-like_superfamily"/>
</dbReference>
<evidence type="ECO:0000256" key="3">
    <source>
        <dbReference type="PROSITE-ProRule" id="PRU00169"/>
    </source>
</evidence>
<dbReference type="InterPro" id="IPR007492">
    <property type="entry name" value="LytTR_DNA-bd_dom"/>
</dbReference>
<protein>
    <recommendedName>
        <fullName evidence="1">Stage 0 sporulation protein A homolog</fullName>
    </recommendedName>
</protein>
<comment type="function">
    <text evidence="2">May play the central regulatory role in sporulation. It may be an element of the effector pathway responsible for the activation of sporulation genes in response to nutritional stress. Spo0A may act in concert with spo0H (a sigma factor) to control the expression of some genes that are critical to the sporulation process.</text>
</comment>
<keyword evidence="7" id="KW-1185">Reference proteome</keyword>
<dbReference type="SMART" id="SM00448">
    <property type="entry name" value="REC"/>
    <property type="match status" value="1"/>
</dbReference>
<dbReference type="GO" id="GO:0000156">
    <property type="term" value="F:phosphorelay response regulator activity"/>
    <property type="evidence" value="ECO:0007669"/>
    <property type="project" value="InterPro"/>
</dbReference>
<feature type="domain" description="HTH LytTR-type" evidence="5">
    <location>
        <begin position="158"/>
        <end position="246"/>
    </location>
</feature>
<dbReference type="GO" id="GO:0003677">
    <property type="term" value="F:DNA binding"/>
    <property type="evidence" value="ECO:0007669"/>
    <property type="project" value="InterPro"/>
</dbReference>
<keyword evidence="3" id="KW-0597">Phosphoprotein</keyword>
<dbReference type="Pfam" id="PF04397">
    <property type="entry name" value="LytTR"/>
    <property type="match status" value="1"/>
</dbReference>
<evidence type="ECO:0000313" key="7">
    <source>
        <dbReference type="Proteomes" id="UP000482209"/>
    </source>
</evidence>
<gene>
    <name evidence="6" type="ORF">FYJ58_09645</name>
</gene>
<evidence type="ECO:0000259" key="4">
    <source>
        <dbReference type="PROSITE" id="PS50110"/>
    </source>
</evidence>
<proteinExistence type="predicted"/>
<dbReference type="Pfam" id="PF00072">
    <property type="entry name" value="Response_reg"/>
    <property type="match status" value="1"/>
</dbReference>
<dbReference type="SUPFAM" id="SSF52172">
    <property type="entry name" value="CheY-like"/>
    <property type="match status" value="1"/>
</dbReference>
<evidence type="ECO:0000256" key="2">
    <source>
        <dbReference type="ARBA" id="ARBA00024867"/>
    </source>
</evidence>
<feature type="domain" description="Response regulatory" evidence="4">
    <location>
        <begin position="21"/>
        <end position="137"/>
    </location>
</feature>
<dbReference type="Gene3D" id="3.40.50.2300">
    <property type="match status" value="1"/>
</dbReference>
<comment type="caution">
    <text evidence="6">The sequence shown here is derived from an EMBL/GenBank/DDBJ whole genome shotgun (WGS) entry which is preliminary data.</text>
</comment>